<evidence type="ECO:0000256" key="7">
    <source>
        <dbReference type="SAM" id="Phobius"/>
    </source>
</evidence>
<dbReference type="InterPro" id="IPR027470">
    <property type="entry name" value="Cation_efflux_CTD"/>
</dbReference>
<evidence type="ECO:0000256" key="1">
    <source>
        <dbReference type="ARBA" id="ARBA00004141"/>
    </source>
</evidence>
<feature type="domain" description="Dinitrogenase iron-molybdenum cofactor biosynthesis" evidence="9">
    <location>
        <begin position="295"/>
        <end position="376"/>
    </location>
</feature>
<dbReference type="SUPFAM" id="SSF53146">
    <property type="entry name" value="Nitrogenase accessory factor-like"/>
    <property type="match status" value="1"/>
</dbReference>
<dbReference type="InterPro" id="IPR002524">
    <property type="entry name" value="Cation_efflux"/>
</dbReference>
<dbReference type="Gene3D" id="3.30.420.130">
    <property type="entry name" value="Dinitrogenase iron-molybdenum cofactor biosynthesis domain"/>
    <property type="match status" value="1"/>
</dbReference>
<proteinExistence type="inferred from homology"/>
<feature type="transmembrane region" description="Helical" evidence="7">
    <location>
        <begin position="75"/>
        <end position="92"/>
    </location>
</feature>
<dbReference type="GO" id="GO:0006882">
    <property type="term" value="P:intracellular zinc ion homeostasis"/>
    <property type="evidence" value="ECO:0007669"/>
    <property type="project" value="TreeGrafter"/>
</dbReference>
<dbReference type="InterPro" id="IPR050291">
    <property type="entry name" value="CDF_Transporter"/>
</dbReference>
<protein>
    <submittedName>
        <fullName evidence="11">Cation diffusion facilitator family transporter</fullName>
    </submittedName>
</protein>
<gene>
    <name evidence="11" type="ORF">SAMN02745165_02013</name>
</gene>
<dbReference type="SUPFAM" id="SSF160240">
    <property type="entry name" value="Cation efflux protein cytoplasmic domain-like"/>
    <property type="match status" value="1"/>
</dbReference>
<dbReference type="InterPro" id="IPR058533">
    <property type="entry name" value="Cation_efflux_TM"/>
</dbReference>
<dbReference type="Gene3D" id="3.30.70.1350">
    <property type="entry name" value="Cation efflux protein, cytoplasmic domain"/>
    <property type="match status" value="1"/>
</dbReference>
<feature type="transmembrane region" description="Helical" evidence="7">
    <location>
        <begin position="38"/>
        <end position="55"/>
    </location>
</feature>
<evidence type="ECO:0000256" key="5">
    <source>
        <dbReference type="ARBA" id="ARBA00022989"/>
    </source>
</evidence>
<organism evidence="11 12">
    <name type="scientific">Malonomonas rubra DSM 5091</name>
    <dbReference type="NCBI Taxonomy" id="1122189"/>
    <lineage>
        <taxon>Bacteria</taxon>
        <taxon>Pseudomonadati</taxon>
        <taxon>Thermodesulfobacteriota</taxon>
        <taxon>Desulfuromonadia</taxon>
        <taxon>Desulfuromonadales</taxon>
        <taxon>Geopsychrobacteraceae</taxon>
        <taxon>Malonomonas</taxon>
    </lineage>
</organism>
<evidence type="ECO:0000259" key="8">
    <source>
        <dbReference type="Pfam" id="PF01545"/>
    </source>
</evidence>
<evidence type="ECO:0000313" key="11">
    <source>
        <dbReference type="EMBL" id="SHJ29489.1"/>
    </source>
</evidence>
<dbReference type="GO" id="GO:0015086">
    <property type="term" value="F:cadmium ion transmembrane transporter activity"/>
    <property type="evidence" value="ECO:0007669"/>
    <property type="project" value="TreeGrafter"/>
</dbReference>
<feature type="domain" description="Cation efflux protein transmembrane" evidence="8">
    <location>
        <begin position="9"/>
        <end position="198"/>
    </location>
</feature>
<dbReference type="GO" id="GO:0015341">
    <property type="term" value="F:zinc efflux antiporter activity"/>
    <property type="evidence" value="ECO:0007669"/>
    <property type="project" value="TreeGrafter"/>
</dbReference>
<keyword evidence="4 7" id="KW-0812">Transmembrane</keyword>
<evidence type="ECO:0000256" key="4">
    <source>
        <dbReference type="ARBA" id="ARBA00022692"/>
    </source>
</evidence>
<keyword evidence="12" id="KW-1185">Reference proteome</keyword>
<dbReference type="InterPro" id="IPR003731">
    <property type="entry name" value="Di-Nase_FeMo-co_biosynth"/>
</dbReference>
<dbReference type="InterPro" id="IPR027469">
    <property type="entry name" value="Cation_efflux_TMD_sf"/>
</dbReference>
<feature type="transmembrane region" description="Helical" evidence="7">
    <location>
        <begin position="104"/>
        <end position="125"/>
    </location>
</feature>
<dbReference type="Pfam" id="PF02579">
    <property type="entry name" value="Nitro_FeMo-Co"/>
    <property type="match status" value="1"/>
</dbReference>
<evidence type="ECO:0000259" key="10">
    <source>
        <dbReference type="Pfam" id="PF16916"/>
    </source>
</evidence>
<evidence type="ECO:0000256" key="2">
    <source>
        <dbReference type="ARBA" id="ARBA00008114"/>
    </source>
</evidence>
<dbReference type="InterPro" id="IPR036105">
    <property type="entry name" value="DiNase_FeMo-co_biosyn_sf"/>
</dbReference>
<dbReference type="OrthoDB" id="9806522at2"/>
<keyword evidence="5 7" id="KW-1133">Transmembrane helix</keyword>
<dbReference type="SUPFAM" id="SSF161111">
    <property type="entry name" value="Cation efflux protein transmembrane domain-like"/>
    <property type="match status" value="1"/>
</dbReference>
<keyword evidence="6 7" id="KW-0472">Membrane</keyword>
<dbReference type="PANTHER" id="PTHR43840:SF15">
    <property type="entry name" value="MITOCHONDRIAL METAL TRANSPORTER 1-RELATED"/>
    <property type="match status" value="1"/>
</dbReference>
<evidence type="ECO:0000259" key="9">
    <source>
        <dbReference type="Pfam" id="PF02579"/>
    </source>
</evidence>
<dbReference type="NCBIfam" id="TIGR01297">
    <property type="entry name" value="CDF"/>
    <property type="match status" value="1"/>
</dbReference>
<feature type="transmembrane region" description="Helical" evidence="7">
    <location>
        <begin position="12"/>
        <end position="32"/>
    </location>
</feature>
<dbReference type="AlphaFoldDB" id="A0A1M6I4X9"/>
<dbReference type="PANTHER" id="PTHR43840">
    <property type="entry name" value="MITOCHONDRIAL METAL TRANSPORTER 1-RELATED"/>
    <property type="match status" value="1"/>
</dbReference>
<evidence type="ECO:0000256" key="6">
    <source>
        <dbReference type="ARBA" id="ARBA00023136"/>
    </source>
</evidence>
<dbReference type="RefSeq" id="WP_072908459.1">
    <property type="nucleotide sequence ID" value="NZ_FQZT01000006.1"/>
</dbReference>
<dbReference type="Pfam" id="PF01545">
    <property type="entry name" value="Cation_efflux"/>
    <property type="match status" value="1"/>
</dbReference>
<sequence length="397" mass="43542">MQPDVKTAWLSILTNVLLVMIKALLAAATGSLAIKADAVHSLTDVLSSFAILLGIKISKRRTRAFPYGLYKLENLVALGTSLLIFLAGYEIIKDVFANASPLVAGQMPLAVGGIALTIIITWLFSRYELKKGEETGSPSLVADARHIWTDMLSSLVILLSLLGNMIGFALDRYAALIVVAFIGRTALLIALDAVRVLLDASLDPESLESIRRIVTNDPHVVTINQLRARNAGRYKFVELDLTLRVKELEKGHRISEEIKRSIKAELQHVDHVQIHYEPQQKDHFIVAMPLSADRRTLSEHFGEAPFFRMVTLLARTGDVTLDAVTANPFCDEEKAKGIKVANWLLTQGVDSLLVREQLAGKGPGYVLGNAEVTIEVTRQSDAEVALSNLRESGSQES</sequence>
<feature type="domain" description="Cation efflux protein cytoplasmic" evidence="10">
    <location>
        <begin position="202"/>
        <end position="278"/>
    </location>
</feature>
<dbReference type="Pfam" id="PF16916">
    <property type="entry name" value="ZT_dimer"/>
    <property type="match status" value="1"/>
</dbReference>
<keyword evidence="3" id="KW-0813">Transport</keyword>
<evidence type="ECO:0000313" key="12">
    <source>
        <dbReference type="Proteomes" id="UP000184171"/>
    </source>
</evidence>
<feature type="transmembrane region" description="Helical" evidence="7">
    <location>
        <begin position="146"/>
        <end position="167"/>
    </location>
</feature>
<reference evidence="11 12" key="1">
    <citation type="submission" date="2016-11" db="EMBL/GenBank/DDBJ databases">
        <authorList>
            <person name="Jaros S."/>
            <person name="Januszkiewicz K."/>
            <person name="Wedrychowicz H."/>
        </authorList>
    </citation>
    <scope>NUCLEOTIDE SEQUENCE [LARGE SCALE GENOMIC DNA]</scope>
    <source>
        <strain evidence="11 12">DSM 5091</strain>
    </source>
</reference>
<comment type="similarity">
    <text evidence="2">Belongs to the cation diffusion facilitator (CDF) transporter (TC 2.A.4) family.</text>
</comment>
<comment type="subcellular location">
    <subcellularLocation>
        <location evidence="1">Membrane</location>
        <topology evidence="1">Multi-pass membrane protein</topology>
    </subcellularLocation>
</comment>
<dbReference type="GO" id="GO:0015093">
    <property type="term" value="F:ferrous iron transmembrane transporter activity"/>
    <property type="evidence" value="ECO:0007669"/>
    <property type="project" value="TreeGrafter"/>
</dbReference>
<accession>A0A1M6I4X9</accession>
<dbReference type="EMBL" id="FQZT01000006">
    <property type="protein sequence ID" value="SHJ29489.1"/>
    <property type="molecule type" value="Genomic_DNA"/>
</dbReference>
<dbReference type="Proteomes" id="UP000184171">
    <property type="component" value="Unassembled WGS sequence"/>
</dbReference>
<dbReference type="STRING" id="1122189.SAMN02745165_02013"/>
<dbReference type="GO" id="GO:0005886">
    <property type="term" value="C:plasma membrane"/>
    <property type="evidence" value="ECO:0007669"/>
    <property type="project" value="TreeGrafter"/>
</dbReference>
<evidence type="ECO:0000256" key="3">
    <source>
        <dbReference type="ARBA" id="ARBA00022448"/>
    </source>
</evidence>
<name>A0A1M6I4X9_MALRU</name>
<dbReference type="InterPro" id="IPR036837">
    <property type="entry name" value="Cation_efflux_CTD_sf"/>
</dbReference>
<dbReference type="Gene3D" id="1.20.1510.10">
    <property type="entry name" value="Cation efflux protein transmembrane domain"/>
    <property type="match status" value="1"/>
</dbReference>